<feature type="region of interest" description="Disordered" evidence="1">
    <location>
        <begin position="207"/>
        <end position="270"/>
    </location>
</feature>
<reference evidence="2" key="3">
    <citation type="submission" date="2025-09" db="UniProtKB">
        <authorList>
            <consortium name="Ensembl"/>
        </authorList>
    </citation>
    <scope>IDENTIFICATION</scope>
</reference>
<dbReference type="GeneTree" id="ENSGT00950000182909"/>
<reference evidence="2 3" key="1">
    <citation type="submission" date="2018-03" db="EMBL/GenBank/DDBJ databases">
        <title>Finding Nemo's genes: A chromosome-scale reference assembly of the genome of the orange clownfish Amphiprion percula.</title>
        <authorList>
            <person name="Lehmann R."/>
        </authorList>
    </citation>
    <scope>NUCLEOTIDE SEQUENCE</scope>
</reference>
<sequence length="483" mass="53580">MLRCRKCRKGVIDATCLSTVQESDECSAAVCSIWHVNVDTLPEWILTSVHQAQWTVGKLNCQNCGARLGGFNFINRSECPCGRDAAVHLNKSRVDHDHKHSVLIVQPRRTRPERLQAGGLLTETSPDREERPEFSRTALDSLQLNCAAVTSHISPAEASDPLPDAENTPSFSFSPLYCISHRRRCSVEDDGGGFRSSCFCPAGRPDVSTADLRRSRTDESTRSLLAHPTSQQFVSDGGASLNVVPRRPSACGIPRSPLHQQTEEEATSVQEEIPDSALFLRGQSISDSVAEQAEEEEEVPPTSVGSPASSRLSKREKNRLKSLRRKQRKRERWLHSQLEQSSTTQQRPSFPKSTLPASRTSRTPHVPNGRCPASNNASIHSGDMSVRHRRWQADVFTWFTEASLWRLWASQTCEVGSSTSAWSSSTSTRSTGSWPPSSSVSSCTTFSFEMLQVYLSALSLKRVGIFWCKPWSDTPHLLFLISA</sequence>
<dbReference type="Proteomes" id="UP000265080">
    <property type="component" value="Chromosome 16"/>
</dbReference>
<organism evidence="2 3">
    <name type="scientific">Amphiprion percula</name>
    <name type="common">Orange clownfish</name>
    <name type="synonym">Lutjanus percula</name>
    <dbReference type="NCBI Taxonomy" id="161767"/>
    <lineage>
        <taxon>Eukaryota</taxon>
        <taxon>Metazoa</taxon>
        <taxon>Chordata</taxon>
        <taxon>Craniata</taxon>
        <taxon>Vertebrata</taxon>
        <taxon>Euteleostomi</taxon>
        <taxon>Actinopterygii</taxon>
        <taxon>Neopterygii</taxon>
        <taxon>Teleostei</taxon>
        <taxon>Neoteleostei</taxon>
        <taxon>Acanthomorphata</taxon>
        <taxon>Ovalentaria</taxon>
        <taxon>Pomacentridae</taxon>
        <taxon>Amphiprion</taxon>
    </lineage>
</organism>
<dbReference type="AlphaFoldDB" id="A0A3P8TXI1"/>
<dbReference type="GO" id="GO:0042428">
    <property type="term" value="P:serotonin metabolic process"/>
    <property type="evidence" value="ECO:0007669"/>
    <property type="project" value="TreeGrafter"/>
</dbReference>
<proteinExistence type="predicted"/>
<evidence type="ECO:0000313" key="3">
    <source>
        <dbReference type="Proteomes" id="UP000265080"/>
    </source>
</evidence>
<feature type="compositionally biased region" description="Polar residues" evidence="1">
    <location>
        <begin position="337"/>
        <end position="363"/>
    </location>
</feature>
<dbReference type="GO" id="GO:0061630">
    <property type="term" value="F:ubiquitin protein ligase activity"/>
    <property type="evidence" value="ECO:0007669"/>
    <property type="project" value="InterPro"/>
</dbReference>
<reference evidence="2" key="2">
    <citation type="submission" date="2025-08" db="UniProtKB">
        <authorList>
            <consortium name="Ensembl"/>
        </authorList>
    </citation>
    <scope>IDENTIFICATION</scope>
</reference>
<dbReference type="GO" id="GO:0031624">
    <property type="term" value="F:ubiquitin conjugating enzyme binding"/>
    <property type="evidence" value="ECO:0007669"/>
    <property type="project" value="TreeGrafter"/>
</dbReference>
<dbReference type="GO" id="GO:0000209">
    <property type="term" value="P:protein polyubiquitination"/>
    <property type="evidence" value="ECO:0007669"/>
    <property type="project" value="InterPro"/>
</dbReference>
<accession>A0A3P8TXI1</accession>
<protein>
    <submittedName>
        <fullName evidence="2">Ring finger protein 180b</fullName>
    </submittedName>
</protein>
<dbReference type="GO" id="GO:0005789">
    <property type="term" value="C:endoplasmic reticulum membrane"/>
    <property type="evidence" value="ECO:0007669"/>
    <property type="project" value="TreeGrafter"/>
</dbReference>
<name>A0A3P8TXI1_AMPPE</name>
<feature type="compositionally biased region" description="Basic and acidic residues" evidence="1">
    <location>
        <begin position="211"/>
        <end position="221"/>
    </location>
</feature>
<feature type="compositionally biased region" description="Basic residues" evidence="1">
    <location>
        <begin position="312"/>
        <end position="332"/>
    </location>
</feature>
<dbReference type="Ensembl" id="ENSAPET00000028549.1">
    <property type="protein sequence ID" value="ENSAPEP00000027812.1"/>
    <property type="gene ID" value="ENSAPEG00000019746.1"/>
</dbReference>
<evidence type="ECO:0000313" key="2">
    <source>
        <dbReference type="Ensembl" id="ENSAPEP00000027812.1"/>
    </source>
</evidence>
<evidence type="ECO:0000256" key="1">
    <source>
        <dbReference type="SAM" id="MobiDB-lite"/>
    </source>
</evidence>
<dbReference type="InterPro" id="IPR033263">
    <property type="entry name" value="RNF180"/>
</dbReference>
<dbReference type="PANTHER" id="PTHR46717:SF1">
    <property type="entry name" value="E3 UBIQUITIN-PROTEIN LIGASE RNF180"/>
    <property type="match status" value="1"/>
</dbReference>
<keyword evidence="3" id="KW-1185">Reference proteome</keyword>
<dbReference type="GO" id="GO:0042415">
    <property type="term" value="P:norepinephrine metabolic process"/>
    <property type="evidence" value="ECO:0007669"/>
    <property type="project" value="TreeGrafter"/>
</dbReference>
<dbReference type="PANTHER" id="PTHR46717">
    <property type="entry name" value="E3 UBIQUITIN-PROTEIN LIGASE RNF180"/>
    <property type="match status" value="1"/>
</dbReference>
<feature type="region of interest" description="Disordered" evidence="1">
    <location>
        <begin position="287"/>
        <end position="378"/>
    </location>
</feature>
<dbReference type="GO" id="GO:0032436">
    <property type="term" value="P:positive regulation of proteasomal ubiquitin-dependent protein catabolic process"/>
    <property type="evidence" value="ECO:0007669"/>
    <property type="project" value="TreeGrafter"/>
</dbReference>